<evidence type="ECO:0000256" key="1">
    <source>
        <dbReference type="SAM" id="MobiDB-lite"/>
    </source>
</evidence>
<dbReference type="AlphaFoldDB" id="A0A162D4B0"/>
<feature type="region of interest" description="Disordered" evidence="1">
    <location>
        <begin position="88"/>
        <end position="138"/>
    </location>
</feature>
<keyword evidence="3" id="KW-1185">Reference proteome</keyword>
<feature type="region of interest" description="Disordered" evidence="1">
    <location>
        <begin position="1"/>
        <end position="69"/>
    </location>
</feature>
<evidence type="ECO:0000313" key="3">
    <source>
        <dbReference type="Proteomes" id="UP000076858"/>
    </source>
</evidence>
<protein>
    <submittedName>
        <fullName evidence="2">Uncharacterized protein</fullName>
    </submittedName>
</protein>
<comment type="caution">
    <text evidence="2">The sequence shown here is derived from an EMBL/GenBank/DDBJ whole genome shotgun (WGS) entry which is preliminary data.</text>
</comment>
<feature type="compositionally biased region" description="Low complexity" evidence="1">
    <location>
        <begin position="102"/>
        <end position="111"/>
    </location>
</feature>
<reference evidence="2 3" key="1">
    <citation type="submission" date="2016-03" db="EMBL/GenBank/DDBJ databases">
        <title>EvidentialGene: Evidence-directed Construction of Genes on Genomes.</title>
        <authorList>
            <person name="Gilbert D.G."/>
            <person name="Choi J.-H."/>
            <person name="Mockaitis K."/>
            <person name="Colbourne J."/>
            <person name="Pfrender M."/>
        </authorList>
    </citation>
    <scope>NUCLEOTIDE SEQUENCE [LARGE SCALE GENOMIC DNA]</scope>
    <source>
        <strain evidence="2 3">Xinb3</strain>
        <tissue evidence="2">Complete organism</tissue>
    </source>
</reference>
<feature type="compositionally biased region" description="Low complexity" evidence="1">
    <location>
        <begin position="21"/>
        <end position="63"/>
    </location>
</feature>
<feature type="non-terminal residue" evidence="2">
    <location>
        <position position="1"/>
    </location>
</feature>
<name>A0A162D4B0_9CRUS</name>
<accession>A0A162D4B0</accession>
<gene>
    <name evidence="2" type="ORF">APZ42_005952</name>
</gene>
<feature type="non-terminal residue" evidence="2">
    <location>
        <position position="138"/>
    </location>
</feature>
<sequence length="138" mass="14372">ANPLPTKGISSWQLRKKTPAKKAAAPAKKAAPATKAAPAKKAAAPAKKVAAKAPAKKAAPATKRTPNPAFMKALTPSAALAAVVGATPTATHRSGQQDVGLHQEAQAARQRQPPRHQCRRQAQGCVWQAPGHHVRNGW</sequence>
<organism evidence="2 3">
    <name type="scientific">Daphnia magna</name>
    <dbReference type="NCBI Taxonomy" id="35525"/>
    <lineage>
        <taxon>Eukaryota</taxon>
        <taxon>Metazoa</taxon>
        <taxon>Ecdysozoa</taxon>
        <taxon>Arthropoda</taxon>
        <taxon>Crustacea</taxon>
        <taxon>Branchiopoda</taxon>
        <taxon>Diplostraca</taxon>
        <taxon>Cladocera</taxon>
        <taxon>Anomopoda</taxon>
        <taxon>Daphniidae</taxon>
        <taxon>Daphnia</taxon>
    </lineage>
</organism>
<feature type="compositionally biased region" description="Polar residues" evidence="1">
    <location>
        <begin position="88"/>
        <end position="97"/>
    </location>
</feature>
<evidence type="ECO:0000313" key="2">
    <source>
        <dbReference type="EMBL" id="KZR98564.1"/>
    </source>
</evidence>
<proteinExistence type="predicted"/>
<dbReference type="EMBL" id="LRGB01016570">
    <property type="protein sequence ID" value="KZR98564.1"/>
    <property type="molecule type" value="Genomic_DNA"/>
</dbReference>
<dbReference type="Proteomes" id="UP000076858">
    <property type="component" value="Unassembled WGS sequence"/>
</dbReference>